<dbReference type="EMBL" id="AEWT01000017">
    <property type="protein sequence ID" value="EGC69247.1"/>
    <property type="molecule type" value="Genomic_DNA"/>
</dbReference>
<dbReference type="Pfam" id="PF00383">
    <property type="entry name" value="dCMP_cyt_deam_1"/>
    <property type="match status" value="1"/>
</dbReference>
<dbReference type="GO" id="GO:0008270">
    <property type="term" value="F:zinc ion binding"/>
    <property type="evidence" value="ECO:0007669"/>
    <property type="project" value="TreeGrafter"/>
</dbReference>
<dbReference type="AlphaFoldDB" id="F0EKZ7"/>
<sequence length="138" mass="14797">MSQLIIGGRKMDFQLLIDAAKQKLGFRQLSQFAEAGSVAAALATADGQIYTGICIDTSCSMGFCAEQAAAAQMITDGQQRVLQMVAINSAGEPIPPCGRCREFISQLDPANHNTQVMIAAGKIMTIEELLPFDWKASK</sequence>
<dbReference type="GO" id="GO:0005829">
    <property type="term" value="C:cytosol"/>
    <property type="evidence" value="ECO:0007669"/>
    <property type="project" value="TreeGrafter"/>
</dbReference>
<proteinExistence type="inferred from homology"/>
<dbReference type="InterPro" id="IPR002125">
    <property type="entry name" value="CMP_dCMP_dom"/>
</dbReference>
<comment type="caution">
    <text evidence="3">The sequence shown here is derived from an EMBL/GenBank/DDBJ whole genome shotgun (WGS) entry which is preliminary data.</text>
</comment>
<name>F0EKZ7_ENTCA</name>
<dbReference type="InterPro" id="IPR050202">
    <property type="entry name" value="Cyt/Deoxycyt_deaminase"/>
</dbReference>
<dbReference type="HOGENOM" id="CLU_097262_4_0_9"/>
<dbReference type="InterPro" id="IPR016193">
    <property type="entry name" value="Cytidine_deaminase-like"/>
</dbReference>
<evidence type="ECO:0000313" key="4">
    <source>
        <dbReference type="Proteomes" id="UP000004835"/>
    </source>
</evidence>
<dbReference type="SUPFAM" id="SSF53927">
    <property type="entry name" value="Cytidine deaminase-like"/>
    <property type="match status" value="1"/>
</dbReference>
<dbReference type="PROSITE" id="PS51747">
    <property type="entry name" value="CYT_DCMP_DEAMINASES_2"/>
    <property type="match status" value="1"/>
</dbReference>
<feature type="domain" description="CMP/dCMP-type deaminase" evidence="2">
    <location>
        <begin position="7"/>
        <end position="137"/>
    </location>
</feature>
<evidence type="ECO:0000259" key="2">
    <source>
        <dbReference type="PROSITE" id="PS51747"/>
    </source>
</evidence>
<evidence type="ECO:0000256" key="1">
    <source>
        <dbReference type="ARBA" id="ARBA00006576"/>
    </source>
</evidence>
<protein>
    <recommendedName>
        <fullName evidence="2">CMP/dCMP-type deaminase domain-containing protein</fullName>
    </recommendedName>
</protein>
<dbReference type="GO" id="GO:0072527">
    <property type="term" value="P:pyrimidine-containing compound metabolic process"/>
    <property type="evidence" value="ECO:0007669"/>
    <property type="project" value="UniProtKB-ARBA"/>
</dbReference>
<accession>F0EKZ7</accession>
<evidence type="ECO:0000313" key="3">
    <source>
        <dbReference type="EMBL" id="EGC69247.1"/>
    </source>
</evidence>
<dbReference type="Gene3D" id="3.40.140.10">
    <property type="entry name" value="Cytidine Deaminase, domain 2"/>
    <property type="match status" value="1"/>
</dbReference>
<dbReference type="PANTHER" id="PTHR11644:SF2">
    <property type="entry name" value="CYTIDINE DEAMINASE"/>
    <property type="match status" value="1"/>
</dbReference>
<gene>
    <name evidence="3" type="ORF">HMPREF9087_2089</name>
</gene>
<dbReference type="GO" id="GO:0055086">
    <property type="term" value="P:nucleobase-containing small molecule metabolic process"/>
    <property type="evidence" value="ECO:0007669"/>
    <property type="project" value="UniProtKB-ARBA"/>
</dbReference>
<comment type="similarity">
    <text evidence="1">Belongs to the cytidine and deoxycytidylate deaminase family.</text>
</comment>
<dbReference type="GO" id="GO:0004126">
    <property type="term" value="F:cytidine deaminase activity"/>
    <property type="evidence" value="ECO:0007669"/>
    <property type="project" value="UniProtKB-ARBA"/>
</dbReference>
<dbReference type="Proteomes" id="UP000004835">
    <property type="component" value="Unassembled WGS sequence"/>
</dbReference>
<reference evidence="3 4" key="1">
    <citation type="submission" date="2011-01" db="EMBL/GenBank/DDBJ databases">
        <authorList>
            <person name="Muzny D."/>
            <person name="Qin X."/>
            <person name="Deng J."/>
            <person name="Jiang H."/>
            <person name="Liu Y."/>
            <person name="Qu J."/>
            <person name="Song X.-Z."/>
            <person name="Zhang L."/>
            <person name="Thornton R."/>
            <person name="Coyle M."/>
            <person name="Francisco L."/>
            <person name="Jackson L."/>
            <person name="Javaid M."/>
            <person name="Korchina V."/>
            <person name="Kovar C."/>
            <person name="Mata R."/>
            <person name="Mathew T."/>
            <person name="Ngo R."/>
            <person name="Nguyen L."/>
            <person name="Nguyen N."/>
            <person name="Okwuonu G."/>
            <person name="Ongeri F."/>
            <person name="Pham C."/>
            <person name="Simmons D."/>
            <person name="Wilczek-Boney K."/>
            <person name="Hale W."/>
            <person name="Jakkamsetti A."/>
            <person name="Pham P."/>
            <person name="Ruth R."/>
            <person name="San Lucas F."/>
            <person name="Warren J."/>
            <person name="Zhang J."/>
            <person name="Zhao Z."/>
            <person name="Zhou C."/>
            <person name="Zhu D."/>
            <person name="Lee S."/>
            <person name="Bess C."/>
            <person name="Blankenburg K."/>
            <person name="Forbes L."/>
            <person name="Fu Q."/>
            <person name="Gubbala S."/>
            <person name="Hirani K."/>
            <person name="Jayaseelan J.C."/>
            <person name="Lara F."/>
            <person name="Munidasa M."/>
            <person name="Palculict T."/>
            <person name="Patil S."/>
            <person name="Pu L.-L."/>
            <person name="Saada N."/>
            <person name="Tang L."/>
            <person name="Weissenberger G."/>
            <person name="Zhu Y."/>
            <person name="Hemphill L."/>
            <person name="Shang Y."/>
            <person name="Youmans B."/>
            <person name="Ayvaz T."/>
            <person name="Ross M."/>
            <person name="Santibanez J."/>
            <person name="Aqrawi P."/>
            <person name="Gross S."/>
            <person name="Joshi V."/>
            <person name="Fowler G."/>
            <person name="Nazareth L."/>
            <person name="Reid J."/>
            <person name="Worley K."/>
            <person name="Petrosino J."/>
            <person name="Highlander S."/>
            <person name="Gibbs R."/>
        </authorList>
    </citation>
    <scope>NUCLEOTIDE SEQUENCE [LARGE SCALE GENOMIC DNA]</scope>
    <source>
        <strain evidence="3 4">ATCC 12755</strain>
    </source>
</reference>
<dbReference type="PANTHER" id="PTHR11644">
    <property type="entry name" value="CYTIDINE DEAMINASE"/>
    <property type="match status" value="1"/>
</dbReference>
<dbReference type="CDD" id="cd01283">
    <property type="entry name" value="cytidine_deaminase"/>
    <property type="match status" value="1"/>
</dbReference>
<organism evidence="3 4">
    <name type="scientific">Enterococcus casseliflavus ATCC 12755</name>
    <dbReference type="NCBI Taxonomy" id="888066"/>
    <lineage>
        <taxon>Bacteria</taxon>
        <taxon>Bacillati</taxon>
        <taxon>Bacillota</taxon>
        <taxon>Bacilli</taxon>
        <taxon>Lactobacillales</taxon>
        <taxon>Enterococcaceae</taxon>
        <taxon>Enterococcus</taxon>
    </lineage>
</organism>